<keyword evidence="7 18" id="KW-0679">Respiratory chain</keyword>
<evidence type="ECO:0000256" key="6">
    <source>
        <dbReference type="ARBA" id="ARBA00022448"/>
    </source>
</evidence>
<feature type="transmembrane region" description="Helical" evidence="18">
    <location>
        <begin position="193"/>
        <end position="214"/>
    </location>
</feature>
<keyword evidence="8 18" id="KW-0812">Transmembrane</keyword>
<feature type="signal peptide" evidence="19">
    <location>
        <begin position="1"/>
        <end position="24"/>
    </location>
</feature>
<evidence type="ECO:0000313" key="21">
    <source>
        <dbReference type="EMBL" id="ATA58342.1"/>
    </source>
</evidence>
<comment type="catalytic activity">
    <reaction evidence="17 18">
        <text>a ubiquinone + NADH + 5 H(+)(in) = a ubiquinol + NAD(+) + 4 H(+)(out)</text>
        <dbReference type="Rhea" id="RHEA:29091"/>
        <dbReference type="Rhea" id="RHEA-COMP:9565"/>
        <dbReference type="Rhea" id="RHEA-COMP:9566"/>
        <dbReference type="ChEBI" id="CHEBI:15378"/>
        <dbReference type="ChEBI" id="CHEBI:16389"/>
        <dbReference type="ChEBI" id="CHEBI:17976"/>
        <dbReference type="ChEBI" id="CHEBI:57540"/>
        <dbReference type="ChEBI" id="CHEBI:57945"/>
        <dbReference type="EC" id="7.1.1.2"/>
    </reaction>
</comment>
<dbReference type="PANTHER" id="PTHR46552">
    <property type="entry name" value="NADH-UBIQUINONE OXIDOREDUCTASE CHAIN 2"/>
    <property type="match status" value="1"/>
</dbReference>
<evidence type="ECO:0000256" key="8">
    <source>
        <dbReference type="ARBA" id="ARBA00022692"/>
    </source>
</evidence>
<keyword evidence="14 18" id="KW-0830">Ubiquinone</keyword>
<evidence type="ECO:0000256" key="15">
    <source>
        <dbReference type="ARBA" id="ARBA00023128"/>
    </source>
</evidence>
<feature type="chain" id="PRO_5016956648" description="NADH-ubiquinone oxidoreductase chain 2" evidence="19">
    <location>
        <begin position="25"/>
        <end position="336"/>
    </location>
</feature>
<evidence type="ECO:0000256" key="2">
    <source>
        <dbReference type="ARBA" id="ARBA00004448"/>
    </source>
</evidence>
<dbReference type="PRINTS" id="PR01436">
    <property type="entry name" value="NADHDHGNASE2"/>
</dbReference>
<feature type="transmembrane region" description="Helical" evidence="18">
    <location>
        <begin position="315"/>
        <end position="335"/>
    </location>
</feature>
<gene>
    <name evidence="21" type="primary">ND2</name>
</gene>
<keyword evidence="16 18" id="KW-0472">Membrane</keyword>
<feature type="transmembrane region" description="Helical" evidence="18">
    <location>
        <begin position="267"/>
        <end position="287"/>
    </location>
</feature>
<evidence type="ECO:0000256" key="4">
    <source>
        <dbReference type="ARBA" id="ARBA00012944"/>
    </source>
</evidence>
<dbReference type="InterPro" id="IPR003917">
    <property type="entry name" value="NADH_UbQ_OxRdtase_chain2"/>
</dbReference>
<keyword evidence="12 18" id="KW-1133">Transmembrane helix</keyword>
<evidence type="ECO:0000256" key="9">
    <source>
        <dbReference type="ARBA" id="ARBA00022792"/>
    </source>
</evidence>
<evidence type="ECO:0000256" key="7">
    <source>
        <dbReference type="ARBA" id="ARBA00022660"/>
    </source>
</evidence>
<evidence type="ECO:0000256" key="5">
    <source>
        <dbReference type="ARBA" id="ARBA00021008"/>
    </source>
</evidence>
<dbReference type="GO" id="GO:0005743">
    <property type="term" value="C:mitochondrial inner membrane"/>
    <property type="evidence" value="ECO:0007669"/>
    <property type="project" value="UniProtKB-SubCell"/>
</dbReference>
<evidence type="ECO:0000256" key="16">
    <source>
        <dbReference type="ARBA" id="ARBA00023136"/>
    </source>
</evidence>
<protein>
    <recommendedName>
        <fullName evidence="5 18">NADH-ubiquinone oxidoreductase chain 2</fullName>
        <ecNumber evidence="4 18">7.1.1.2</ecNumber>
    </recommendedName>
</protein>
<dbReference type="InterPro" id="IPR050175">
    <property type="entry name" value="Complex_I_Subunit_2"/>
</dbReference>
<evidence type="ECO:0000256" key="19">
    <source>
        <dbReference type="SAM" id="SignalP"/>
    </source>
</evidence>
<geneLocation type="mitochondrion" evidence="21"/>
<keyword evidence="6" id="KW-0813">Transport</keyword>
<accession>A0A343K041</accession>
<dbReference type="GO" id="GO:0008137">
    <property type="term" value="F:NADH dehydrogenase (ubiquinone) activity"/>
    <property type="evidence" value="ECO:0007669"/>
    <property type="project" value="UniProtKB-EC"/>
</dbReference>
<comment type="function">
    <text evidence="1">Core subunit of the mitochondrial membrane respiratory chain NADH dehydrogenase (Complex I) that is believed to belong to the minimal assembly required for catalysis. Complex I functions in the transfer of electrons from NADH to the respiratory chain. The immediate electron acceptor for the enzyme is believed to be ubiquinone.</text>
</comment>
<evidence type="ECO:0000256" key="14">
    <source>
        <dbReference type="ARBA" id="ARBA00023075"/>
    </source>
</evidence>
<keyword evidence="13 18" id="KW-0520">NAD</keyword>
<dbReference type="PANTHER" id="PTHR46552:SF1">
    <property type="entry name" value="NADH-UBIQUINONE OXIDOREDUCTASE CHAIN 2"/>
    <property type="match status" value="1"/>
</dbReference>
<dbReference type="InterPro" id="IPR001750">
    <property type="entry name" value="ND/Mrp_TM"/>
</dbReference>
<evidence type="ECO:0000256" key="18">
    <source>
        <dbReference type="RuleBase" id="RU003403"/>
    </source>
</evidence>
<evidence type="ECO:0000256" key="1">
    <source>
        <dbReference type="ARBA" id="ARBA00003257"/>
    </source>
</evidence>
<dbReference type="GO" id="GO:0006120">
    <property type="term" value="P:mitochondrial electron transport, NADH to ubiquinone"/>
    <property type="evidence" value="ECO:0007669"/>
    <property type="project" value="InterPro"/>
</dbReference>
<evidence type="ECO:0000256" key="13">
    <source>
        <dbReference type="ARBA" id="ARBA00023027"/>
    </source>
</evidence>
<comment type="function">
    <text evidence="18">Core subunit of the mitochondrial membrane respiratory chain NADH dehydrogenase (Complex I) which catalyzes electron transfer from NADH through the respiratory chain, using ubiquinone as an electron acceptor. Essential for the catalytic activity and assembly of complex I.</text>
</comment>
<feature type="transmembrane region" description="Helical" evidence="18">
    <location>
        <begin position="146"/>
        <end position="163"/>
    </location>
</feature>
<evidence type="ECO:0000256" key="17">
    <source>
        <dbReference type="ARBA" id="ARBA00049551"/>
    </source>
</evidence>
<evidence type="ECO:0000256" key="3">
    <source>
        <dbReference type="ARBA" id="ARBA00007012"/>
    </source>
</evidence>
<keyword evidence="11 18" id="KW-0249">Electron transport</keyword>
<feature type="transmembrane region" description="Helical" evidence="18">
    <location>
        <begin position="235"/>
        <end position="255"/>
    </location>
</feature>
<evidence type="ECO:0000256" key="10">
    <source>
        <dbReference type="ARBA" id="ARBA00022967"/>
    </source>
</evidence>
<reference evidence="21" key="1">
    <citation type="submission" date="2016-11" db="EMBL/GenBank/DDBJ databases">
        <title>The partial mitochondrion genome of the Bolivaritettix yuanbaoshanensis(Orthoptera;Tetrigoidea).</title>
        <authorList>
            <person name="Yang J."/>
            <person name="Lu C."/>
            <person name="Lin L.-L."/>
        </authorList>
    </citation>
    <scope>NUCLEOTIDE SEQUENCE</scope>
</reference>
<sequence length="336" mass="38387">MNKAPMKMLFIMLLIMSTLISTSSNNWLGVWMGLEINLLSYIPLITYNKNKNINFSGIKYFIIQSMASVVLIMSIISITINDSMNNNYLISIMSISILTKIGAAPMHFWFPEIMEQLDWNNCMLLMTWQKIAPMIILSYITPNESLMNLFIMTSAIIGAILGLNQISLRLILAYSSINHIAWMISALNHSLMIWWSYFLIYSLMTILISISFKSHNIFSINEAFLSKNSNKINKINLMMIMLSLGGMPPLLGFLPKWLLIQEMMTNLSYLTLSVLIISSSITLYFYLKLFLSASMILAQENKWNLSNHFFSTTEILSFSVNLLTTIGLTLSMMVLY</sequence>
<comment type="similarity">
    <text evidence="3 18">Belongs to the complex I subunit 2 family.</text>
</comment>
<keyword evidence="10 18" id="KW-1278">Translocase</keyword>
<organism evidence="21">
    <name type="scientific">Bolivaritettix yuanbaoshanensis</name>
    <dbReference type="NCBI Taxonomy" id="2035527"/>
    <lineage>
        <taxon>Eukaryota</taxon>
        <taxon>Metazoa</taxon>
        <taxon>Ecdysozoa</taxon>
        <taxon>Arthropoda</taxon>
        <taxon>Hexapoda</taxon>
        <taxon>Insecta</taxon>
        <taxon>Pterygota</taxon>
        <taxon>Neoptera</taxon>
        <taxon>Polyneoptera</taxon>
        <taxon>Orthoptera</taxon>
        <taxon>Caelifera</taxon>
        <taxon>Acrididea</taxon>
        <taxon>Tetrigoidea</taxon>
        <taxon>Tetrigidae</taxon>
        <taxon>Metrodorinae</taxon>
        <taxon>Bolivaritettix</taxon>
    </lineage>
</organism>
<evidence type="ECO:0000256" key="11">
    <source>
        <dbReference type="ARBA" id="ARBA00022982"/>
    </source>
</evidence>
<feature type="domain" description="NADH:quinone oxidoreductase/Mrp antiporter transmembrane" evidence="20">
    <location>
        <begin position="24"/>
        <end position="282"/>
    </location>
</feature>
<dbReference type="EC" id="7.1.1.2" evidence="4 18"/>
<proteinExistence type="inferred from homology"/>
<keyword evidence="19" id="KW-0732">Signal</keyword>
<feature type="transmembrane region" description="Helical" evidence="18">
    <location>
        <begin position="122"/>
        <end position="140"/>
    </location>
</feature>
<evidence type="ECO:0000259" key="20">
    <source>
        <dbReference type="Pfam" id="PF00361"/>
    </source>
</evidence>
<evidence type="ECO:0000256" key="12">
    <source>
        <dbReference type="ARBA" id="ARBA00022989"/>
    </source>
</evidence>
<keyword evidence="15 18" id="KW-0496">Mitochondrion</keyword>
<feature type="transmembrane region" description="Helical" evidence="18">
    <location>
        <begin position="86"/>
        <end position="110"/>
    </location>
</feature>
<feature type="transmembrane region" description="Helical" evidence="18">
    <location>
        <begin position="60"/>
        <end position="80"/>
    </location>
</feature>
<name>A0A343K041_9ORTH</name>
<keyword evidence="9 18" id="KW-0999">Mitochondrion inner membrane</keyword>
<dbReference type="Pfam" id="PF00361">
    <property type="entry name" value="Proton_antipo_M"/>
    <property type="match status" value="1"/>
</dbReference>
<dbReference type="EMBL" id="KY123121">
    <property type="protein sequence ID" value="ATA58342.1"/>
    <property type="molecule type" value="Genomic_DNA"/>
</dbReference>
<dbReference type="AlphaFoldDB" id="A0A343K041"/>
<comment type="subcellular location">
    <subcellularLocation>
        <location evidence="2 18">Mitochondrion inner membrane</location>
        <topology evidence="2 18">Multi-pass membrane protein</topology>
    </subcellularLocation>
</comment>